<accession>A0A835XU16</accession>
<protein>
    <submittedName>
        <fullName evidence="1">Uncharacterized protein</fullName>
    </submittedName>
</protein>
<dbReference type="AlphaFoldDB" id="A0A835XU16"/>
<feature type="non-terminal residue" evidence="1">
    <location>
        <position position="1"/>
    </location>
</feature>
<reference evidence="1" key="1">
    <citation type="journal article" date="2020" name="bioRxiv">
        <title>Comparative genomics of Chlamydomonas.</title>
        <authorList>
            <person name="Craig R.J."/>
            <person name="Hasan A.R."/>
            <person name="Ness R.W."/>
            <person name="Keightley P.D."/>
        </authorList>
    </citation>
    <scope>NUCLEOTIDE SEQUENCE</scope>
    <source>
        <strain evidence="1">CCAP 11/70</strain>
    </source>
</reference>
<name>A0A835XU16_9CHLO</name>
<gene>
    <name evidence="1" type="ORF">HYH03_013107</name>
</gene>
<proteinExistence type="predicted"/>
<comment type="caution">
    <text evidence="1">The sequence shown here is derived from an EMBL/GenBank/DDBJ whole genome shotgun (WGS) entry which is preliminary data.</text>
</comment>
<sequence length="136" mass="13620">MFLDVAYSGTTATIGADGYLWIPYDSKPDLTFTFTGVGGSSFNVLVWYNYSTGATGNGPITKSGGAALFTGASSRSQTIAFTATSEPGILTGTSGGLLAGCMTFRVQAVTAGTSTTAGTAASVLVRVGNTTSSCLA</sequence>
<evidence type="ECO:0000313" key="2">
    <source>
        <dbReference type="Proteomes" id="UP000612055"/>
    </source>
</evidence>
<dbReference type="EMBL" id="JAEHOE010000085">
    <property type="protein sequence ID" value="KAG2488256.1"/>
    <property type="molecule type" value="Genomic_DNA"/>
</dbReference>
<evidence type="ECO:0000313" key="1">
    <source>
        <dbReference type="EMBL" id="KAG2488256.1"/>
    </source>
</evidence>
<keyword evidence="2" id="KW-1185">Reference proteome</keyword>
<organism evidence="1 2">
    <name type="scientific">Edaphochlamys debaryana</name>
    <dbReference type="NCBI Taxonomy" id="47281"/>
    <lineage>
        <taxon>Eukaryota</taxon>
        <taxon>Viridiplantae</taxon>
        <taxon>Chlorophyta</taxon>
        <taxon>core chlorophytes</taxon>
        <taxon>Chlorophyceae</taxon>
        <taxon>CS clade</taxon>
        <taxon>Chlamydomonadales</taxon>
        <taxon>Chlamydomonadales incertae sedis</taxon>
        <taxon>Edaphochlamys</taxon>
    </lineage>
</organism>
<dbReference type="Proteomes" id="UP000612055">
    <property type="component" value="Unassembled WGS sequence"/>
</dbReference>